<evidence type="ECO:0000259" key="3">
    <source>
        <dbReference type="PROSITE" id="PS51186"/>
    </source>
</evidence>
<keyword evidence="1 4" id="KW-0808">Transferase</keyword>
<dbReference type="Proteomes" id="UP000260665">
    <property type="component" value="Unassembled WGS sequence"/>
</dbReference>
<accession>A0A3E1RFQ4</accession>
<dbReference type="Gene3D" id="3.40.630.30">
    <property type="match status" value="1"/>
</dbReference>
<feature type="domain" description="N-acetyltransferase" evidence="3">
    <location>
        <begin position="3"/>
        <end position="152"/>
    </location>
</feature>
<dbReference type="PANTHER" id="PTHR43877:SF5">
    <property type="entry name" value="BLL8307 PROTEIN"/>
    <property type="match status" value="1"/>
</dbReference>
<gene>
    <name evidence="4" type="ORF">DIC66_05705</name>
</gene>
<organism evidence="4 5">
    <name type="scientific">Rhodoferax lacus</name>
    <dbReference type="NCBI Taxonomy" id="2184758"/>
    <lineage>
        <taxon>Bacteria</taxon>
        <taxon>Pseudomonadati</taxon>
        <taxon>Pseudomonadota</taxon>
        <taxon>Betaproteobacteria</taxon>
        <taxon>Burkholderiales</taxon>
        <taxon>Comamonadaceae</taxon>
        <taxon>Rhodoferax</taxon>
    </lineage>
</organism>
<name>A0A3E1RFQ4_9BURK</name>
<comment type="caution">
    <text evidence="4">The sequence shown here is derived from an EMBL/GenBank/DDBJ whole genome shotgun (WGS) entry which is preliminary data.</text>
</comment>
<dbReference type="AlphaFoldDB" id="A0A3E1RFQ4"/>
<keyword evidence="2" id="KW-0012">Acyltransferase</keyword>
<dbReference type="PROSITE" id="PS51186">
    <property type="entry name" value="GNAT"/>
    <property type="match status" value="1"/>
</dbReference>
<keyword evidence="5" id="KW-1185">Reference proteome</keyword>
<proteinExistence type="predicted"/>
<dbReference type="OrthoDB" id="9803233at2"/>
<dbReference type="GO" id="GO:0016747">
    <property type="term" value="F:acyltransferase activity, transferring groups other than amino-acyl groups"/>
    <property type="evidence" value="ECO:0007669"/>
    <property type="project" value="InterPro"/>
</dbReference>
<reference evidence="4 5" key="1">
    <citation type="submission" date="2018-05" db="EMBL/GenBank/DDBJ databases">
        <title>Rhodoferax soyangensis sp.nov., isolated from an oligotrophic freshwater lake.</title>
        <authorList>
            <person name="Park M."/>
        </authorList>
    </citation>
    <scope>NUCLEOTIDE SEQUENCE [LARGE SCALE GENOMIC DNA]</scope>
    <source>
        <strain evidence="4 5">IMCC26218</strain>
    </source>
</reference>
<evidence type="ECO:0000313" key="5">
    <source>
        <dbReference type="Proteomes" id="UP000260665"/>
    </source>
</evidence>
<evidence type="ECO:0000256" key="1">
    <source>
        <dbReference type="ARBA" id="ARBA00022679"/>
    </source>
</evidence>
<dbReference type="InterPro" id="IPR016181">
    <property type="entry name" value="Acyl_CoA_acyltransferase"/>
</dbReference>
<dbReference type="PANTHER" id="PTHR43877">
    <property type="entry name" value="AMINOALKYLPHOSPHONATE N-ACETYLTRANSFERASE-RELATED-RELATED"/>
    <property type="match status" value="1"/>
</dbReference>
<sequence>MDIRIDDLRGAATIALLEAHRQNMFEHSPPESVHALDLDGLRQPGITFWSAWEGDVLMGCGALKELNAEQAELKSMRTADGHLRKGVAAKILQHIIAVARNRHYKQLYLETGPVAAFAAARALYARYGFRECGPFADYPEDPYSVFMVLDLTDAQALE</sequence>
<protein>
    <submittedName>
        <fullName evidence="4">GNAT family N-acetyltransferase</fullName>
    </submittedName>
</protein>
<dbReference type="SUPFAM" id="SSF55729">
    <property type="entry name" value="Acyl-CoA N-acyltransferases (Nat)"/>
    <property type="match status" value="1"/>
</dbReference>
<dbReference type="InterPro" id="IPR000182">
    <property type="entry name" value="GNAT_dom"/>
</dbReference>
<evidence type="ECO:0000313" key="4">
    <source>
        <dbReference type="EMBL" id="RFO98207.1"/>
    </source>
</evidence>
<evidence type="ECO:0000256" key="2">
    <source>
        <dbReference type="ARBA" id="ARBA00023315"/>
    </source>
</evidence>
<dbReference type="InterPro" id="IPR050832">
    <property type="entry name" value="Bact_Acetyltransf"/>
</dbReference>
<dbReference type="Pfam" id="PF00583">
    <property type="entry name" value="Acetyltransf_1"/>
    <property type="match status" value="1"/>
</dbReference>
<dbReference type="EMBL" id="QFZK01000002">
    <property type="protein sequence ID" value="RFO98207.1"/>
    <property type="molecule type" value="Genomic_DNA"/>
</dbReference>
<dbReference type="CDD" id="cd04301">
    <property type="entry name" value="NAT_SF"/>
    <property type="match status" value="1"/>
</dbReference>